<sequence>MVVAKITKYVISYKAFVNCAARRARTLTGFHFSVTMLIGMVSKSTGFCIKAGRNVSIWSSVVAAITCGDDKVVKSGARRGFGWSGFRKLVVVDWEATD</sequence>
<dbReference type="AlphaFoldDB" id="A0AAD4SZT3"/>
<evidence type="ECO:0000313" key="1">
    <source>
        <dbReference type="EMBL" id="KAI3928141.1"/>
    </source>
</evidence>
<organism evidence="1 2">
    <name type="scientific">Papaver atlanticum</name>
    <dbReference type="NCBI Taxonomy" id="357466"/>
    <lineage>
        <taxon>Eukaryota</taxon>
        <taxon>Viridiplantae</taxon>
        <taxon>Streptophyta</taxon>
        <taxon>Embryophyta</taxon>
        <taxon>Tracheophyta</taxon>
        <taxon>Spermatophyta</taxon>
        <taxon>Magnoliopsida</taxon>
        <taxon>Ranunculales</taxon>
        <taxon>Papaveraceae</taxon>
        <taxon>Papaveroideae</taxon>
        <taxon>Papaver</taxon>
    </lineage>
</organism>
<protein>
    <submittedName>
        <fullName evidence="1">Uncharacterized protein</fullName>
    </submittedName>
</protein>
<gene>
    <name evidence="1" type="ORF">MKW98_023742</name>
</gene>
<keyword evidence="2" id="KW-1185">Reference proteome</keyword>
<name>A0AAD4SZT3_9MAGN</name>
<reference evidence="1" key="1">
    <citation type="submission" date="2022-04" db="EMBL/GenBank/DDBJ databases">
        <title>A functionally conserved STORR gene fusion in Papaver species that diverged 16.8 million years ago.</title>
        <authorList>
            <person name="Catania T."/>
        </authorList>
    </citation>
    <scope>NUCLEOTIDE SEQUENCE</scope>
    <source>
        <strain evidence="1">S-188037</strain>
    </source>
</reference>
<comment type="caution">
    <text evidence="1">The sequence shown here is derived from an EMBL/GenBank/DDBJ whole genome shotgun (WGS) entry which is preliminary data.</text>
</comment>
<dbReference type="Proteomes" id="UP001202328">
    <property type="component" value="Unassembled WGS sequence"/>
</dbReference>
<dbReference type="EMBL" id="JAJJMB010007708">
    <property type="protein sequence ID" value="KAI3928141.1"/>
    <property type="molecule type" value="Genomic_DNA"/>
</dbReference>
<accession>A0AAD4SZT3</accession>
<proteinExistence type="predicted"/>
<evidence type="ECO:0000313" key="2">
    <source>
        <dbReference type="Proteomes" id="UP001202328"/>
    </source>
</evidence>